<proteinExistence type="predicted"/>
<keyword evidence="3" id="KW-1185">Reference proteome</keyword>
<name>A0ABU0UF76_9HYPH</name>
<dbReference type="Proteomes" id="UP001224781">
    <property type="component" value="Unassembled WGS sequence"/>
</dbReference>
<comment type="caution">
    <text evidence="2">The sequence shown here is derived from an EMBL/GenBank/DDBJ whole genome shotgun (WGS) entry which is preliminary data.</text>
</comment>
<organism evidence="2 3">
    <name type="scientific">Agrobacterium larrymoorei</name>
    <dbReference type="NCBI Taxonomy" id="160699"/>
    <lineage>
        <taxon>Bacteria</taxon>
        <taxon>Pseudomonadati</taxon>
        <taxon>Pseudomonadota</taxon>
        <taxon>Alphaproteobacteria</taxon>
        <taxon>Hyphomicrobiales</taxon>
        <taxon>Rhizobiaceae</taxon>
        <taxon>Rhizobium/Agrobacterium group</taxon>
        <taxon>Agrobacterium</taxon>
    </lineage>
</organism>
<evidence type="ECO:0000313" key="3">
    <source>
        <dbReference type="Proteomes" id="UP001224781"/>
    </source>
</evidence>
<sequence length="95" mass="10814">MFKLIKAIFLGVGTILLCGFSLLIVLSGIGIYSEGGSYETFMKCQMRRIEAKVSDDIANVHTDYCMYSEGYRRAKCESDLPYLPSCYVSKWFAWI</sequence>
<protein>
    <submittedName>
        <fullName evidence="2">Uncharacterized protein</fullName>
    </submittedName>
</protein>
<feature type="transmembrane region" description="Helical" evidence="1">
    <location>
        <begin position="7"/>
        <end position="32"/>
    </location>
</feature>
<keyword evidence="1" id="KW-0812">Transmembrane</keyword>
<reference evidence="2 3" key="1">
    <citation type="submission" date="2023-07" db="EMBL/GenBank/DDBJ databases">
        <title>Functional and genomic diversity of the sorghum phyllosphere microbiome.</title>
        <authorList>
            <person name="Shade A."/>
        </authorList>
    </citation>
    <scope>NUCLEOTIDE SEQUENCE [LARGE SCALE GENOMIC DNA]</scope>
    <source>
        <strain evidence="2 3">SORGH_AS_1126</strain>
    </source>
</reference>
<keyword evidence="1" id="KW-1133">Transmembrane helix</keyword>
<gene>
    <name evidence="2" type="ORF">QE408_000716</name>
</gene>
<keyword evidence="1" id="KW-0472">Membrane</keyword>
<accession>A0ABU0UF76</accession>
<evidence type="ECO:0000256" key="1">
    <source>
        <dbReference type="SAM" id="Phobius"/>
    </source>
</evidence>
<evidence type="ECO:0000313" key="2">
    <source>
        <dbReference type="EMBL" id="MDQ1183594.1"/>
    </source>
</evidence>
<dbReference type="EMBL" id="JAUTBL010000001">
    <property type="protein sequence ID" value="MDQ1183594.1"/>
    <property type="molecule type" value="Genomic_DNA"/>
</dbReference>